<accession>A0A7D3ZT26</accession>
<name>A0A7D3ZT26_ACTVE</name>
<feature type="region of interest" description="Disordered" evidence="1">
    <location>
        <begin position="78"/>
        <end position="149"/>
    </location>
</feature>
<evidence type="ECO:0000256" key="1">
    <source>
        <dbReference type="SAM" id="MobiDB-lite"/>
    </source>
</evidence>
<reference evidence="2 3" key="1">
    <citation type="submission" date="2020-05" db="EMBL/GenBank/DDBJ databases">
        <title>Actinomadura verrucosospora NRRL-B18236 (PFL_A860) Genome sequencing and assembly.</title>
        <authorList>
            <person name="Samborskyy M."/>
        </authorList>
    </citation>
    <scope>NUCLEOTIDE SEQUENCE [LARGE SCALE GENOMIC DNA]</scope>
    <source>
        <strain evidence="2 3">NRRL:B18236</strain>
    </source>
</reference>
<dbReference type="Proteomes" id="UP000501240">
    <property type="component" value="Chromosome"/>
</dbReference>
<gene>
    <name evidence="2" type="ORF">ACTIVE_8716</name>
</gene>
<dbReference type="EMBL" id="CP053892">
    <property type="protein sequence ID" value="QKG27063.1"/>
    <property type="molecule type" value="Genomic_DNA"/>
</dbReference>
<evidence type="ECO:0000313" key="3">
    <source>
        <dbReference type="Proteomes" id="UP000501240"/>
    </source>
</evidence>
<keyword evidence="3" id="KW-1185">Reference proteome</keyword>
<evidence type="ECO:0000313" key="2">
    <source>
        <dbReference type="EMBL" id="QKG27063.1"/>
    </source>
</evidence>
<proteinExistence type="predicted"/>
<dbReference type="AlphaFoldDB" id="A0A7D3ZT26"/>
<organism evidence="2 3">
    <name type="scientific">Actinomadura verrucosospora</name>
    <dbReference type="NCBI Taxonomy" id="46165"/>
    <lineage>
        <taxon>Bacteria</taxon>
        <taxon>Bacillati</taxon>
        <taxon>Actinomycetota</taxon>
        <taxon>Actinomycetes</taxon>
        <taxon>Streptosporangiales</taxon>
        <taxon>Thermomonosporaceae</taxon>
        <taxon>Actinomadura</taxon>
    </lineage>
</organism>
<feature type="compositionally biased region" description="Polar residues" evidence="1">
    <location>
        <begin position="84"/>
        <end position="100"/>
    </location>
</feature>
<protein>
    <submittedName>
        <fullName evidence="2">Uncharacterized protein</fullName>
    </submittedName>
</protein>
<sequence length="217" mass="22969">MQDDHGPVGGGVGACGVDAHRPVGGLNGDPLGPFAAEPAPGLRALGTLPQRDRLVVGIRRSLRITSFAELRAARPRLRLASSAGTGTSPRTGARSPTRSTPWPWAGRPSRCTPAPPATIARWTPPDARRRPGLPAGCPPPHREEAPRPLAAGMPGLGHRCRLLILAGCRECLVVLAGGSRRTQLVHCLAPMQMRERLCRWSVLQAEPHVIGRLAAPS</sequence>